<dbReference type="AlphaFoldDB" id="A0A7C9EJ64"/>
<sequence length="160" mass="18199">MVRSCSGAIEDCFRKGNVVNISVTVNFSYGSDGRGKSGTVMANHPQKIHEYCFLDTKVLLKTRRLHKAGYQDQQCLVIRIDVLQENSPVQSLLLYLWIFSQNLTHVSYDIINLVDIQMTNSKMGLDAPMSFLAQISDNTNCEFMVRNIECFTIITSDYCR</sequence>
<name>A0A7C9EJ64_OPUST</name>
<dbReference type="EMBL" id="GISG01234773">
    <property type="protein sequence ID" value="MBA4667249.1"/>
    <property type="molecule type" value="Transcribed_RNA"/>
</dbReference>
<dbReference type="EMBL" id="GISG01234770">
    <property type="protein sequence ID" value="MBA4667246.1"/>
    <property type="molecule type" value="Transcribed_RNA"/>
</dbReference>
<reference evidence="1" key="2">
    <citation type="submission" date="2020-07" db="EMBL/GenBank/DDBJ databases">
        <authorList>
            <person name="Vera ALvarez R."/>
            <person name="Arias-Moreno D.M."/>
            <person name="Jimenez-Jacinto V."/>
            <person name="Jimenez-Bremont J.F."/>
            <person name="Swaminathan K."/>
            <person name="Moose S.P."/>
            <person name="Guerrero-Gonzalez M.L."/>
            <person name="Marino-Ramirez L."/>
            <person name="Landsman D."/>
            <person name="Rodriguez-Kessler M."/>
            <person name="Delgado-Sanchez P."/>
        </authorList>
    </citation>
    <scope>NUCLEOTIDE SEQUENCE</scope>
    <source>
        <tissue evidence="1">Cladode</tissue>
    </source>
</reference>
<proteinExistence type="predicted"/>
<accession>A0A7C9EJ64</accession>
<organism evidence="1">
    <name type="scientific">Opuntia streptacantha</name>
    <name type="common">Prickly pear cactus</name>
    <name type="synonym">Opuntia cardona</name>
    <dbReference type="NCBI Taxonomy" id="393608"/>
    <lineage>
        <taxon>Eukaryota</taxon>
        <taxon>Viridiplantae</taxon>
        <taxon>Streptophyta</taxon>
        <taxon>Embryophyta</taxon>
        <taxon>Tracheophyta</taxon>
        <taxon>Spermatophyta</taxon>
        <taxon>Magnoliopsida</taxon>
        <taxon>eudicotyledons</taxon>
        <taxon>Gunneridae</taxon>
        <taxon>Pentapetalae</taxon>
        <taxon>Caryophyllales</taxon>
        <taxon>Cactineae</taxon>
        <taxon>Cactaceae</taxon>
        <taxon>Opuntioideae</taxon>
        <taxon>Opuntia</taxon>
    </lineage>
</organism>
<protein>
    <submittedName>
        <fullName evidence="1">Uncharacterized protein</fullName>
    </submittedName>
</protein>
<reference evidence="1" key="1">
    <citation type="journal article" date="2013" name="J. Plant Res.">
        <title>Effect of fungi and light on seed germination of three Opuntia species from semiarid lands of central Mexico.</title>
        <authorList>
            <person name="Delgado-Sanchez P."/>
            <person name="Jimenez-Bremont J.F."/>
            <person name="Guerrero-Gonzalez Mde L."/>
            <person name="Flores J."/>
        </authorList>
    </citation>
    <scope>NUCLEOTIDE SEQUENCE</scope>
    <source>
        <tissue evidence="1">Cladode</tissue>
    </source>
</reference>
<evidence type="ECO:0000313" key="1">
    <source>
        <dbReference type="EMBL" id="MBA4667246.1"/>
    </source>
</evidence>